<reference evidence="1 2" key="1">
    <citation type="submission" date="2021-01" db="EMBL/GenBank/DDBJ databases">
        <title>Whole genome shotgun sequence of Catellatospora citrea NBRC 14495.</title>
        <authorList>
            <person name="Komaki H."/>
            <person name="Tamura T."/>
        </authorList>
    </citation>
    <scope>NUCLEOTIDE SEQUENCE [LARGE SCALE GENOMIC DNA]</scope>
    <source>
        <strain evidence="1 2">NBRC 14495</strain>
    </source>
</reference>
<dbReference type="RefSeq" id="WP_120320236.1">
    <property type="nucleotide sequence ID" value="NZ_BONH01000028.1"/>
</dbReference>
<organism evidence="1 2">
    <name type="scientific">Catellatospora citrea</name>
    <dbReference type="NCBI Taxonomy" id="53366"/>
    <lineage>
        <taxon>Bacteria</taxon>
        <taxon>Bacillati</taxon>
        <taxon>Actinomycetota</taxon>
        <taxon>Actinomycetes</taxon>
        <taxon>Micromonosporales</taxon>
        <taxon>Micromonosporaceae</taxon>
        <taxon>Catellatospora</taxon>
    </lineage>
</organism>
<accession>A0A8J3KNQ6</accession>
<dbReference type="SUPFAM" id="SSF55961">
    <property type="entry name" value="Bet v1-like"/>
    <property type="match status" value="1"/>
</dbReference>
<sequence>MDSDGSLPVRVSRRIDAPAAAIFQALADPTCHLALDGSGMLRGAVTQAAVTGVGDVFVMRMYYSAHGDYEMDNHVVEYEQDRRIGWEPVAGRGHPDADAPDARWGHRWSYDLVPDGPGATIVTESYDCSRIPADERESMDDGRIWIDSMRDTLRRLDELCTGRRDGAHAGRAGD</sequence>
<evidence type="ECO:0000313" key="2">
    <source>
        <dbReference type="Proteomes" id="UP000659904"/>
    </source>
</evidence>
<evidence type="ECO:0008006" key="3">
    <source>
        <dbReference type="Google" id="ProtNLM"/>
    </source>
</evidence>
<dbReference type="AlphaFoldDB" id="A0A8J3KNQ6"/>
<dbReference type="Gene3D" id="3.30.530.20">
    <property type="match status" value="1"/>
</dbReference>
<comment type="caution">
    <text evidence="1">The sequence shown here is derived from an EMBL/GenBank/DDBJ whole genome shotgun (WGS) entry which is preliminary data.</text>
</comment>
<dbReference type="Proteomes" id="UP000659904">
    <property type="component" value="Unassembled WGS sequence"/>
</dbReference>
<evidence type="ECO:0000313" key="1">
    <source>
        <dbReference type="EMBL" id="GIG00381.1"/>
    </source>
</evidence>
<dbReference type="EMBL" id="BONH01000028">
    <property type="protein sequence ID" value="GIG00381.1"/>
    <property type="molecule type" value="Genomic_DNA"/>
</dbReference>
<proteinExistence type="predicted"/>
<dbReference type="InterPro" id="IPR023393">
    <property type="entry name" value="START-like_dom_sf"/>
</dbReference>
<protein>
    <recommendedName>
        <fullName evidence="3">Polyketide cyclase</fullName>
    </recommendedName>
</protein>
<gene>
    <name evidence="1" type="ORF">Cci01nite_54740</name>
</gene>
<keyword evidence="2" id="KW-1185">Reference proteome</keyword>
<name>A0A8J3KNQ6_9ACTN</name>